<comment type="caution">
    <text evidence="6">Lacks conserved residue(s) required for the propagation of feature annotation.</text>
</comment>
<dbReference type="Proteomes" id="UP000632774">
    <property type="component" value="Unassembled WGS sequence"/>
</dbReference>
<feature type="binding site" evidence="6">
    <location>
        <position position="198"/>
    </location>
    <ligand>
        <name>Zn(2+)</name>
        <dbReference type="ChEBI" id="CHEBI:29105"/>
        <note>catalytic</note>
    </ligand>
</feature>
<keyword evidence="9" id="KW-1185">Reference proteome</keyword>
<keyword evidence="1 6" id="KW-0645">Protease</keyword>
<name>A0ABR9XF26_9SPHI</name>
<dbReference type="PROSITE" id="PS51257">
    <property type="entry name" value="PROKAR_LIPOPROTEIN"/>
    <property type="match status" value="1"/>
</dbReference>
<dbReference type="PRINTS" id="PR00480">
    <property type="entry name" value="ASTACIN"/>
</dbReference>
<keyword evidence="3 6" id="KW-0378">Hydrolase</keyword>
<keyword evidence="2 6" id="KW-0479">Metal-binding</keyword>
<evidence type="ECO:0000256" key="6">
    <source>
        <dbReference type="PROSITE-ProRule" id="PRU01211"/>
    </source>
</evidence>
<dbReference type="RefSeq" id="WP_194105167.1">
    <property type="nucleotide sequence ID" value="NZ_JADFFM010000001.1"/>
</dbReference>
<dbReference type="PANTHER" id="PTHR10127">
    <property type="entry name" value="DISCOIDIN, CUB, EGF, LAMININ , AND ZINC METALLOPROTEASE DOMAIN CONTAINING"/>
    <property type="match status" value="1"/>
</dbReference>
<dbReference type="PROSITE" id="PS51864">
    <property type="entry name" value="ASTACIN"/>
    <property type="match status" value="1"/>
</dbReference>
<keyword evidence="5 6" id="KW-0482">Metalloprotease</keyword>
<dbReference type="EMBL" id="JADFFM010000001">
    <property type="protein sequence ID" value="MBE9665780.1"/>
    <property type="molecule type" value="Genomic_DNA"/>
</dbReference>
<dbReference type="InterPro" id="IPR024079">
    <property type="entry name" value="MetalloPept_cat_dom_sf"/>
</dbReference>
<dbReference type="InterPro" id="IPR001506">
    <property type="entry name" value="Peptidase_M12A"/>
</dbReference>
<evidence type="ECO:0000256" key="1">
    <source>
        <dbReference type="ARBA" id="ARBA00022670"/>
    </source>
</evidence>
<proteinExistence type="predicted"/>
<reference evidence="8 9" key="1">
    <citation type="submission" date="2020-10" db="EMBL/GenBank/DDBJ databases">
        <title>Mucilaginibacter mali sp. nov., isolated from rhizosphere soil of apple orchard.</title>
        <authorList>
            <person name="Lee J.-S."/>
            <person name="Kim H.S."/>
            <person name="Kim J.-S."/>
        </authorList>
    </citation>
    <scope>NUCLEOTIDE SEQUENCE [LARGE SCALE GENOMIC DNA]</scope>
    <source>
        <strain evidence="8 9">KCTC 23157</strain>
    </source>
</reference>
<evidence type="ECO:0000256" key="5">
    <source>
        <dbReference type="ARBA" id="ARBA00023049"/>
    </source>
</evidence>
<evidence type="ECO:0000259" key="7">
    <source>
        <dbReference type="PROSITE" id="PS51864"/>
    </source>
</evidence>
<dbReference type="Gene3D" id="3.40.390.10">
    <property type="entry name" value="Collagenase (Catalytic Domain)"/>
    <property type="match status" value="1"/>
</dbReference>
<sequence length="419" mass="47161">MKKKKIFTTSVKTLVLGILILSIGSCKKQSLTVEPSNKNVNVSFTPPSPVGKLHTLHFANHSTLHLVETTTGEFYMGGDIVLSKEQVNMLMNDTLKSKKSSLHLNSTFNTDFTKLWPNKTIYYTIDNPDNVSTINAAIAHWESNTAIRFVQRTNQANYVTFTCCPQNGNAAGDSEIGMKGGQQFIRLNGVVSLQTIIHEIGHTVGLFHEQQRADRDLYVYINYSNIKSSFTADYDTYIQNNKMGAETGPYDFNSVMGYDYYYSSVGYAGNTSPQIQPLNPNLPSYFFQGSGLSAGDIEGVRLMYTPIYVTYNITETVYEASEFVDNRDQEVSVNFWADAAHTIPGSPRSVDFIIYHTRDTGADQYNGPIHDILQWTPSRINIGDSYLYLGTMQQRMFYNQRMDLEPGSYYESMGLTQVH</sequence>
<dbReference type="Pfam" id="PF01400">
    <property type="entry name" value="Astacin"/>
    <property type="match status" value="1"/>
</dbReference>
<feature type="active site" evidence="6">
    <location>
        <position position="199"/>
    </location>
</feature>
<evidence type="ECO:0000256" key="2">
    <source>
        <dbReference type="ARBA" id="ARBA00022723"/>
    </source>
</evidence>
<feature type="binding site" evidence="6">
    <location>
        <position position="202"/>
    </location>
    <ligand>
        <name>Zn(2+)</name>
        <dbReference type="ChEBI" id="CHEBI:29105"/>
        <note>catalytic</note>
    </ligand>
</feature>
<evidence type="ECO:0000313" key="8">
    <source>
        <dbReference type="EMBL" id="MBE9665780.1"/>
    </source>
</evidence>
<dbReference type="SMART" id="SM00235">
    <property type="entry name" value="ZnMc"/>
    <property type="match status" value="1"/>
</dbReference>
<feature type="binding site" evidence="6">
    <location>
        <position position="208"/>
    </location>
    <ligand>
        <name>Zn(2+)</name>
        <dbReference type="ChEBI" id="CHEBI:29105"/>
        <note>catalytic</note>
    </ligand>
</feature>
<comment type="cofactor">
    <cofactor evidence="6">
        <name>Zn(2+)</name>
        <dbReference type="ChEBI" id="CHEBI:29105"/>
    </cofactor>
    <text evidence="6">Binds 1 zinc ion per subunit.</text>
</comment>
<accession>A0ABR9XF26</accession>
<dbReference type="SUPFAM" id="SSF55486">
    <property type="entry name" value="Metalloproteases ('zincins'), catalytic domain"/>
    <property type="match status" value="1"/>
</dbReference>
<gene>
    <name evidence="8" type="ORF">IRJ18_05360</name>
</gene>
<evidence type="ECO:0000256" key="4">
    <source>
        <dbReference type="ARBA" id="ARBA00022833"/>
    </source>
</evidence>
<protein>
    <recommendedName>
        <fullName evidence="7">Peptidase M12A domain-containing protein</fullName>
    </recommendedName>
</protein>
<dbReference type="PANTHER" id="PTHR10127:SF780">
    <property type="entry name" value="METALLOENDOPEPTIDASE"/>
    <property type="match status" value="1"/>
</dbReference>
<feature type="domain" description="Peptidase M12A" evidence="7">
    <location>
        <begin position="105"/>
        <end position="307"/>
    </location>
</feature>
<organism evidence="8 9">
    <name type="scientific">Mucilaginibacter boryungensis</name>
    <dbReference type="NCBI Taxonomy" id="768480"/>
    <lineage>
        <taxon>Bacteria</taxon>
        <taxon>Pseudomonadati</taxon>
        <taxon>Bacteroidota</taxon>
        <taxon>Sphingobacteriia</taxon>
        <taxon>Sphingobacteriales</taxon>
        <taxon>Sphingobacteriaceae</taxon>
        <taxon>Mucilaginibacter</taxon>
    </lineage>
</organism>
<dbReference type="InterPro" id="IPR006026">
    <property type="entry name" value="Peptidase_Metallo"/>
</dbReference>
<comment type="caution">
    <text evidence="8">The sequence shown here is derived from an EMBL/GenBank/DDBJ whole genome shotgun (WGS) entry which is preliminary data.</text>
</comment>
<keyword evidence="4 6" id="KW-0862">Zinc</keyword>
<evidence type="ECO:0000256" key="3">
    <source>
        <dbReference type="ARBA" id="ARBA00022801"/>
    </source>
</evidence>
<evidence type="ECO:0000313" key="9">
    <source>
        <dbReference type="Proteomes" id="UP000632774"/>
    </source>
</evidence>